<dbReference type="EMBL" id="JAHKSW010000002">
    <property type="protein sequence ID" value="KAG7334623.1"/>
    <property type="molecule type" value="Genomic_DNA"/>
</dbReference>
<dbReference type="GO" id="GO:0022829">
    <property type="term" value="F:wide pore channel activity"/>
    <property type="evidence" value="ECO:0007669"/>
    <property type="project" value="TreeGrafter"/>
</dbReference>
<organism evidence="2 3">
    <name type="scientific">Hemibagrus wyckioides</name>
    <dbReference type="NCBI Taxonomy" id="337641"/>
    <lineage>
        <taxon>Eukaryota</taxon>
        <taxon>Metazoa</taxon>
        <taxon>Chordata</taxon>
        <taxon>Craniata</taxon>
        <taxon>Vertebrata</taxon>
        <taxon>Euteleostomi</taxon>
        <taxon>Actinopterygii</taxon>
        <taxon>Neopterygii</taxon>
        <taxon>Teleostei</taxon>
        <taxon>Ostariophysi</taxon>
        <taxon>Siluriformes</taxon>
        <taxon>Bagridae</taxon>
        <taxon>Hemibagrus</taxon>
    </lineage>
</organism>
<sequence>MKSCSSPCKTGMKSNSAEPCRCVCKNQGLSTDCCPSQKGFAEVTVTVIKAMGWNGRICQTLPSSAGDVRSWFDRSFPWPSPMDAQLEEVYVSHNARPIPTGMLVEMGVLLDERIPRFNQSNIRKNKGFEL</sequence>
<evidence type="ECO:0000313" key="2">
    <source>
        <dbReference type="EMBL" id="KAG7334623.1"/>
    </source>
</evidence>
<protein>
    <submittedName>
        <fullName evidence="2">Uncharacterized protein</fullName>
    </submittedName>
</protein>
<dbReference type="InterPro" id="IPR052784">
    <property type="entry name" value="Perforin-1_pore-forming"/>
</dbReference>
<accession>A0A9D3SXE4</accession>
<dbReference type="Proteomes" id="UP000824219">
    <property type="component" value="Linkage Group LG02"/>
</dbReference>
<dbReference type="GO" id="GO:0001771">
    <property type="term" value="P:immunological synapse formation"/>
    <property type="evidence" value="ECO:0007669"/>
    <property type="project" value="TreeGrafter"/>
</dbReference>
<gene>
    <name evidence="2" type="ORF">KOW79_001219</name>
</gene>
<evidence type="ECO:0000313" key="3">
    <source>
        <dbReference type="Proteomes" id="UP000824219"/>
    </source>
</evidence>
<evidence type="ECO:0000256" key="1">
    <source>
        <dbReference type="ARBA" id="ARBA00022729"/>
    </source>
</evidence>
<dbReference type="PANTHER" id="PTHR46096">
    <property type="entry name" value="PERFORIN-1"/>
    <property type="match status" value="1"/>
</dbReference>
<dbReference type="GO" id="GO:0051607">
    <property type="term" value="P:defense response to virus"/>
    <property type="evidence" value="ECO:0007669"/>
    <property type="project" value="TreeGrafter"/>
</dbReference>
<dbReference type="AlphaFoldDB" id="A0A9D3SXE4"/>
<comment type="caution">
    <text evidence="2">The sequence shown here is derived from an EMBL/GenBank/DDBJ whole genome shotgun (WGS) entry which is preliminary data.</text>
</comment>
<keyword evidence="1" id="KW-0732">Signal</keyword>
<reference evidence="2 3" key="1">
    <citation type="submission" date="2021-06" db="EMBL/GenBank/DDBJ databases">
        <title>Chromosome-level genome assembly of the red-tail catfish (Hemibagrus wyckioides).</title>
        <authorList>
            <person name="Shao F."/>
        </authorList>
    </citation>
    <scope>NUCLEOTIDE SEQUENCE [LARGE SCALE GENOMIC DNA]</scope>
    <source>
        <strain evidence="2">EC202008001</strain>
        <tissue evidence="2">Blood</tissue>
    </source>
</reference>
<dbReference type="GO" id="GO:0016020">
    <property type="term" value="C:membrane"/>
    <property type="evidence" value="ECO:0007669"/>
    <property type="project" value="TreeGrafter"/>
</dbReference>
<keyword evidence="3" id="KW-1185">Reference proteome</keyword>
<dbReference type="OrthoDB" id="1366754at2759"/>
<dbReference type="GO" id="GO:0001913">
    <property type="term" value="P:T cell mediated cytotoxicity"/>
    <property type="evidence" value="ECO:0007669"/>
    <property type="project" value="TreeGrafter"/>
</dbReference>
<proteinExistence type="predicted"/>
<dbReference type="PANTHER" id="PTHR46096:SF3">
    <property type="entry name" value="PERFORIN-1"/>
    <property type="match status" value="1"/>
</dbReference>
<name>A0A9D3SXE4_9TELE</name>